<dbReference type="OrthoDB" id="10452619at2759"/>
<evidence type="ECO:0000313" key="2">
    <source>
        <dbReference type="Proteomes" id="UP000434276"/>
    </source>
</evidence>
<dbReference type="AlphaFoldDB" id="A0A5S9XFE3"/>
<dbReference type="Proteomes" id="UP000434276">
    <property type="component" value="Unassembled WGS sequence"/>
</dbReference>
<organism evidence="1 2">
    <name type="scientific">Arabidopsis thaliana</name>
    <name type="common">Mouse-ear cress</name>
    <dbReference type="NCBI Taxonomy" id="3702"/>
    <lineage>
        <taxon>Eukaryota</taxon>
        <taxon>Viridiplantae</taxon>
        <taxon>Streptophyta</taxon>
        <taxon>Embryophyta</taxon>
        <taxon>Tracheophyta</taxon>
        <taxon>Spermatophyta</taxon>
        <taxon>Magnoliopsida</taxon>
        <taxon>eudicotyledons</taxon>
        <taxon>Gunneridae</taxon>
        <taxon>Pentapetalae</taxon>
        <taxon>rosids</taxon>
        <taxon>malvids</taxon>
        <taxon>Brassicales</taxon>
        <taxon>Brassicaceae</taxon>
        <taxon>Camelineae</taxon>
        <taxon>Arabidopsis</taxon>
    </lineage>
</organism>
<protein>
    <submittedName>
        <fullName evidence="1">Uncharacterized protein</fullName>
    </submittedName>
</protein>
<reference evidence="1 2" key="1">
    <citation type="submission" date="2019-12" db="EMBL/GenBank/DDBJ databases">
        <authorList>
            <person name="Jiao W.-B."/>
            <person name="Schneeberger K."/>
        </authorList>
    </citation>
    <scope>NUCLEOTIDE SEQUENCE [LARGE SCALE GENOMIC DNA]</scope>
    <source>
        <strain evidence="2">cv. C24</strain>
    </source>
</reference>
<evidence type="ECO:0000313" key="1">
    <source>
        <dbReference type="EMBL" id="CAA0383602.1"/>
    </source>
</evidence>
<sequence length="98" mass="11667">MESLVRFCTSGRLPVKSFKGRYNSVNWVSLRRFRTNDKLPVRLFLERSKAESMLRLLNEKGTWARKPLLERNKTSNLLSIPSLEGIEERVKLFRERER</sequence>
<name>A0A5S9XFE3_ARATH</name>
<accession>A0A5S9XFE3</accession>
<gene>
    <name evidence="1" type="ORF">C24_LOCUS13810</name>
</gene>
<proteinExistence type="predicted"/>
<dbReference type="EMBL" id="CACSHJ010000089">
    <property type="protein sequence ID" value="CAA0383602.1"/>
    <property type="molecule type" value="Genomic_DNA"/>
</dbReference>